<feature type="transmembrane region" description="Helical" evidence="7">
    <location>
        <begin position="88"/>
        <end position="109"/>
    </location>
</feature>
<keyword evidence="4 7" id="KW-1133">Transmembrane helix</keyword>
<name>A0A6I2F5H0_9MICO</name>
<keyword evidence="5 7" id="KW-0472">Membrane</keyword>
<dbReference type="GO" id="GO:0016020">
    <property type="term" value="C:membrane"/>
    <property type="evidence" value="ECO:0007669"/>
    <property type="project" value="UniProtKB-SubCell"/>
</dbReference>
<protein>
    <submittedName>
        <fullName evidence="8">AI-2E family transporter</fullName>
    </submittedName>
</protein>
<feature type="transmembrane region" description="Helical" evidence="7">
    <location>
        <begin position="59"/>
        <end position="76"/>
    </location>
</feature>
<evidence type="ECO:0000256" key="3">
    <source>
        <dbReference type="ARBA" id="ARBA00022692"/>
    </source>
</evidence>
<evidence type="ECO:0000256" key="4">
    <source>
        <dbReference type="ARBA" id="ARBA00022989"/>
    </source>
</evidence>
<feature type="region of interest" description="Disordered" evidence="6">
    <location>
        <begin position="384"/>
        <end position="413"/>
    </location>
</feature>
<feature type="transmembrane region" description="Helical" evidence="7">
    <location>
        <begin position="322"/>
        <end position="348"/>
    </location>
</feature>
<dbReference type="PANTHER" id="PTHR21716">
    <property type="entry name" value="TRANSMEMBRANE PROTEIN"/>
    <property type="match status" value="1"/>
</dbReference>
<gene>
    <name evidence="8" type="ORF">GE115_12565</name>
</gene>
<reference evidence="8 9" key="1">
    <citation type="submission" date="2019-10" db="EMBL/GenBank/DDBJ databases">
        <authorList>
            <person name="Nie G."/>
            <person name="Ming H."/>
            <person name="Yi B."/>
        </authorList>
    </citation>
    <scope>NUCLEOTIDE SEQUENCE [LARGE SCALE GENOMIC DNA]</scope>
    <source>
        <strain evidence="8 9">CFH 90414</strain>
    </source>
</reference>
<dbReference type="AlphaFoldDB" id="A0A6I2F5H0"/>
<feature type="transmembrane region" description="Helical" evidence="7">
    <location>
        <begin position="281"/>
        <end position="302"/>
    </location>
</feature>
<dbReference type="PANTHER" id="PTHR21716:SF64">
    <property type="entry name" value="AI-2 TRANSPORT PROTEIN TQSA"/>
    <property type="match status" value="1"/>
</dbReference>
<dbReference type="Proteomes" id="UP000431080">
    <property type="component" value="Unassembled WGS sequence"/>
</dbReference>
<evidence type="ECO:0000256" key="1">
    <source>
        <dbReference type="ARBA" id="ARBA00004141"/>
    </source>
</evidence>
<feature type="transmembrane region" description="Helical" evidence="7">
    <location>
        <begin position="247"/>
        <end position="269"/>
    </location>
</feature>
<comment type="subcellular location">
    <subcellularLocation>
        <location evidence="1">Membrane</location>
        <topology evidence="1">Multi-pass membrane protein</topology>
    </subcellularLocation>
</comment>
<evidence type="ECO:0000256" key="6">
    <source>
        <dbReference type="SAM" id="MobiDB-lite"/>
    </source>
</evidence>
<organism evidence="8 9">
    <name type="scientific">Agromyces agglutinans</name>
    <dbReference type="NCBI Taxonomy" id="2662258"/>
    <lineage>
        <taxon>Bacteria</taxon>
        <taxon>Bacillati</taxon>
        <taxon>Actinomycetota</taxon>
        <taxon>Actinomycetes</taxon>
        <taxon>Micrococcales</taxon>
        <taxon>Microbacteriaceae</taxon>
        <taxon>Agromyces</taxon>
    </lineage>
</organism>
<proteinExistence type="inferred from homology"/>
<comment type="caution">
    <text evidence="8">The sequence shown here is derived from an EMBL/GenBank/DDBJ whole genome shotgun (WGS) entry which is preliminary data.</text>
</comment>
<evidence type="ECO:0000313" key="8">
    <source>
        <dbReference type="EMBL" id="MRG60695.1"/>
    </source>
</evidence>
<evidence type="ECO:0000313" key="9">
    <source>
        <dbReference type="Proteomes" id="UP000431080"/>
    </source>
</evidence>
<evidence type="ECO:0000256" key="5">
    <source>
        <dbReference type="ARBA" id="ARBA00023136"/>
    </source>
</evidence>
<dbReference type="Pfam" id="PF01594">
    <property type="entry name" value="AI-2E_transport"/>
    <property type="match status" value="1"/>
</dbReference>
<keyword evidence="3 7" id="KW-0812">Transmembrane</keyword>
<dbReference type="GO" id="GO:0055085">
    <property type="term" value="P:transmembrane transport"/>
    <property type="evidence" value="ECO:0007669"/>
    <property type="project" value="TreeGrafter"/>
</dbReference>
<sequence>MWWKRKRSKDAASMGDSGVVVSPVEPPNAHRNAFILIGLGGATIAAFGLAAIAGVFAPFFLGVVLTICVHPLRVWLEKRGVPRGIATAAVIIAVLALLLALGYALLVAFGQFGALLHEFSAEIAAFGQDVAAWLSSIGIGADEIDDAAANFDPAALLGFFGGLIGGITGVFSLLVIVFTMLLLMGMDAAFVPTLLRQLYPARPLVVASLVTYGSNVRRYMVATAGLGVAQGVLNWIALIILGVPGAFIWGLLAFICSFIPNVGYFIALIPPIVFGALVGGWPTVIAVIIVYAVINGVIQSVIQPRVIGKAVNLSQTITFFSVLFWAVVIGPIGAILAIPLTLLVRLILVDSNPAMGWIRPMLGELDEAKAVMAQFDAEAKAERIARKGGKPGGVSEASGKAPPLSSDEPSPVP</sequence>
<accession>A0A6I2F5H0</accession>
<keyword evidence="9" id="KW-1185">Reference proteome</keyword>
<evidence type="ECO:0000256" key="7">
    <source>
        <dbReference type="SAM" id="Phobius"/>
    </source>
</evidence>
<feature type="transmembrane region" description="Helical" evidence="7">
    <location>
        <begin position="159"/>
        <end position="183"/>
    </location>
</feature>
<dbReference type="EMBL" id="WJIF01000007">
    <property type="protein sequence ID" value="MRG60695.1"/>
    <property type="molecule type" value="Genomic_DNA"/>
</dbReference>
<dbReference type="InterPro" id="IPR002549">
    <property type="entry name" value="AI-2E-like"/>
</dbReference>
<comment type="similarity">
    <text evidence="2">Belongs to the autoinducer-2 exporter (AI-2E) (TC 2.A.86) family.</text>
</comment>
<feature type="transmembrane region" description="Helical" evidence="7">
    <location>
        <begin position="219"/>
        <end position="241"/>
    </location>
</feature>
<feature type="transmembrane region" description="Helical" evidence="7">
    <location>
        <begin position="33"/>
        <end position="53"/>
    </location>
</feature>
<evidence type="ECO:0000256" key="2">
    <source>
        <dbReference type="ARBA" id="ARBA00009773"/>
    </source>
</evidence>